<reference evidence="4 5" key="1">
    <citation type="submission" date="2024-11" db="EMBL/GenBank/DDBJ databases">
        <title>Chromosome-level genome assembly of the freshwater bivalve Anodonta woodiana.</title>
        <authorList>
            <person name="Chen X."/>
        </authorList>
    </citation>
    <scope>NUCLEOTIDE SEQUENCE [LARGE SCALE GENOMIC DNA]</scope>
    <source>
        <strain evidence="4">MN2024</strain>
        <tissue evidence="4">Gills</tissue>
    </source>
</reference>
<feature type="region of interest" description="Disordered" evidence="1">
    <location>
        <begin position="116"/>
        <end position="145"/>
    </location>
</feature>
<protein>
    <submittedName>
        <fullName evidence="4">Uncharacterized protein</fullName>
    </submittedName>
</protein>
<dbReference type="SUPFAM" id="SSF47986">
    <property type="entry name" value="DEATH domain"/>
    <property type="match status" value="1"/>
</dbReference>
<feature type="compositionally biased region" description="Polar residues" evidence="1">
    <location>
        <begin position="213"/>
        <end position="234"/>
    </location>
</feature>
<accession>A0ABD3UR06</accession>
<dbReference type="InterPro" id="IPR011029">
    <property type="entry name" value="DEATH-like_dom_sf"/>
</dbReference>
<dbReference type="EMBL" id="JBJQND010000015">
    <property type="protein sequence ID" value="KAL3851940.1"/>
    <property type="molecule type" value="Genomic_DNA"/>
</dbReference>
<gene>
    <name evidence="4" type="ORF">ACJMK2_015631</name>
</gene>
<dbReference type="PROSITE" id="PS50104">
    <property type="entry name" value="TIR"/>
    <property type="match status" value="1"/>
</dbReference>
<feature type="domain" description="CARD" evidence="3">
    <location>
        <begin position="6"/>
        <end position="95"/>
    </location>
</feature>
<proteinExistence type="predicted"/>
<evidence type="ECO:0000259" key="2">
    <source>
        <dbReference type="PROSITE" id="PS50104"/>
    </source>
</evidence>
<feature type="domain" description="TIR" evidence="2">
    <location>
        <begin position="394"/>
        <end position="547"/>
    </location>
</feature>
<dbReference type="AlphaFoldDB" id="A0ABD3UR06"/>
<dbReference type="InterPro" id="IPR035897">
    <property type="entry name" value="Toll_tir_struct_dom_sf"/>
</dbReference>
<dbReference type="CDD" id="cd01671">
    <property type="entry name" value="CARD"/>
    <property type="match status" value="1"/>
</dbReference>
<dbReference type="PROSITE" id="PS50209">
    <property type="entry name" value="CARD"/>
    <property type="match status" value="1"/>
</dbReference>
<dbReference type="InterPro" id="IPR001315">
    <property type="entry name" value="CARD"/>
</dbReference>
<dbReference type="Gene3D" id="1.10.533.10">
    <property type="entry name" value="Death Domain, Fas"/>
    <property type="match status" value="1"/>
</dbReference>
<evidence type="ECO:0000256" key="1">
    <source>
        <dbReference type="SAM" id="MobiDB-lite"/>
    </source>
</evidence>
<evidence type="ECO:0000259" key="3">
    <source>
        <dbReference type="PROSITE" id="PS50209"/>
    </source>
</evidence>
<comment type="caution">
    <text evidence="4">The sequence shown here is derived from an EMBL/GenBank/DDBJ whole genome shotgun (WGS) entry which is preliminary data.</text>
</comment>
<dbReference type="InterPro" id="IPR000157">
    <property type="entry name" value="TIR_dom"/>
</dbReference>
<feature type="compositionally biased region" description="Basic and acidic residues" evidence="1">
    <location>
        <begin position="116"/>
        <end position="139"/>
    </location>
</feature>
<name>A0ABD3UR06_SINWO</name>
<dbReference type="Proteomes" id="UP001634394">
    <property type="component" value="Unassembled WGS sequence"/>
</dbReference>
<dbReference type="EMBL" id="JBJQND010000015">
    <property type="protein sequence ID" value="KAL3851939.1"/>
    <property type="molecule type" value="Genomic_DNA"/>
</dbReference>
<organism evidence="4 5">
    <name type="scientific">Sinanodonta woodiana</name>
    <name type="common">Chinese pond mussel</name>
    <name type="synonym">Anodonta woodiana</name>
    <dbReference type="NCBI Taxonomy" id="1069815"/>
    <lineage>
        <taxon>Eukaryota</taxon>
        <taxon>Metazoa</taxon>
        <taxon>Spiralia</taxon>
        <taxon>Lophotrochozoa</taxon>
        <taxon>Mollusca</taxon>
        <taxon>Bivalvia</taxon>
        <taxon>Autobranchia</taxon>
        <taxon>Heteroconchia</taxon>
        <taxon>Palaeoheterodonta</taxon>
        <taxon>Unionida</taxon>
        <taxon>Unionoidea</taxon>
        <taxon>Unionidae</taxon>
        <taxon>Unioninae</taxon>
        <taxon>Sinanodonta</taxon>
    </lineage>
</organism>
<dbReference type="Pfam" id="PF00619">
    <property type="entry name" value="CARD"/>
    <property type="match status" value="1"/>
</dbReference>
<dbReference type="Gene3D" id="3.40.50.10140">
    <property type="entry name" value="Toll/interleukin-1 receptor homology (TIR) domain"/>
    <property type="match status" value="1"/>
</dbReference>
<feature type="region of interest" description="Disordered" evidence="1">
    <location>
        <begin position="213"/>
        <end position="238"/>
    </location>
</feature>
<keyword evidence="5" id="KW-1185">Reference proteome</keyword>
<sequence>MASGWKAKLHRTVLNRCLPNLVRDLDFKAVSIYIYQKELFDDITFRDISEQRVTSEKIRELIHRLQQRDENTYEKFKDCLVQSKQEYLKDILEKEESKVYMEVNKKQVETLEKKNVSMPVEKKHEIQHTGTARETKTEDSSTMEVDTDVPVTVDNVVIKLDDETSHESGKHPNIYDRAALWMKSLSKDLPGPTQALKGAPAIETGCIQHSGQQQLSNNHEQFLQQEESKQVQSKTKCDTKHGESKEKYGLTQQTTSYWGIYEKAQAWYDIVFCRKSGENKPTMKAIKQEMSQNPVMKIRDITETKESLRQSVASDESDGPIDVGHTSTQMRGYFTTMKDNSSGSGPVACSSIMHNLKSYNDIHEGKGKEGIGEPSSIPAVSPISFMDGKIVLKEHYDVCIIFSDEDEDDVYTFIEHLKSIDLGGKEYPKICRFDDEGIWGLATRINRVPLICNHCSVIFVFVSKTGLSDSFTKFFKDEVVMSSLKNCKVRPVLAVENCSIPAGMQNISPVKWYRRDTRAYQENIKSILDYSRKARLQREHNRIQTILPDF</sequence>
<evidence type="ECO:0000313" key="4">
    <source>
        <dbReference type="EMBL" id="KAL3851939.1"/>
    </source>
</evidence>
<evidence type="ECO:0000313" key="5">
    <source>
        <dbReference type="Proteomes" id="UP001634394"/>
    </source>
</evidence>